<reference evidence="2" key="2">
    <citation type="submission" date="2023-06" db="EMBL/GenBank/DDBJ databases">
        <authorList>
            <consortium name="Lawrence Berkeley National Laboratory"/>
            <person name="Haridas S."/>
            <person name="Hensen N."/>
            <person name="Bonometti L."/>
            <person name="Westerberg I."/>
            <person name="Brannstrom I.O."/>
            <person name="Guillou S."/>
            <person name="Cros-Aarteil S."/>
            <person name="Calhoun S."/>
            <person name="Kuo A."/>
            <person name="Mondo S."/>
            <person name="Pangilinan J."/>
            <person name="Riley R."/>
            <person name="Labutti K."/>
            <person name="Andreopoulos B."/>
            <person name="Lipzen A."/>
            <person name="Chen C."/>
            <person name="Yanf M."/>
            <person name="Daum C."/>
            <person name="Ng V."/>
            <person name="Clum A."/>
            <person name="Steindorff A."/>
            <person name="Ohm R."/>
            <person name="Martin F."/>
            <person name="Silar P."/>
            <person name="Natvig D."/>
            <person name="Lalanne C."/>
            <person name="Gautier V."/>
            <person name="Ament-Velasquez S.L."/>
            <person name="Kruys A."/>
            <person name="Hutchinson M.I."/>
            <person name="Powell A.J."/>
            <person name="Barry K."/>
            <person name="Miller A.N."/>
            <person name="Grigoriev I.V."/>
            <person name="Debuchy R."/>
            <person name="Gladieux P."/>
            <person name="Thoren M.H."/>
            <person name="Johannesson H."/>
        </authorList>
    </citation>
    <scope>NUCLEOTIDE SEQUENCE</scope>
    <source>
        <strain evidence="2">CBS 958.72</strain>
    </source>
</reference>
<feature type="region of interest" description="Disordered" evidence="1">
    <location>
        <begin position="1"/>
        <end position="73"/>
    </location>
</feature>
<evidence type="ECO:0000256" key="1">
    <source>
        <dbReference type="SAM" id="MobiDB-lite"/>
    </source>
</evidence>
<name>A0AAE0JV98_9PEZI</name>
<proteinExistence type="predicted"/>
<dbReference type="EMBL" id="JAULSN010000009">
    <property type="protein sequence ID" value="KAK3364928.1"/>
    <property type="molecule type" value="Genomic_DNA"/>
</dbReference>
<feature type="compositionally biased region" description="Pro residues" evidence="1">
    <location>
        <begin position="1"/>
        <end position="10"/>
    </location>
</feature>
<accession>A0AAE0JV98</accession>
<protein>
    <submittedName>
        <fullName evidence="2">Uncharacterized protein</fullName>
    </submittedName>
</protein>
<keyword evidence="3" id="KW-1185">Reference proteome</keyword>
<organism evidence="2 3">
    <name type="scientific">Lasiosphaeria ovina</name>
    <dbReference type="NCBI Taxonomy" id="92902"/>
    <lineage>
        <taxon>Eukaryota</taxon>
        <taxon>Fungi</taxon>
        <taxon>Dikarya</taxon>
        <taxon>Ascomycota</taxon>
        <taxon>Pezizomycotina</taxon>
        <taxon>Sordariomycetes</taxon>
        <taxon>Sordariomycetidae</taxon>
        <taxon>Sordariales</taxon>
        <taxon>Lasiosphaeriaceae</taxon>
        <taxon>Lasiosphaeria</taxon>
    </lineage>
</organism>
<sequence length="73" mass="8430">RPSPIPPHTPKPTKSSSIEPQQQQRDFIAAQNERARRFGRRRRPFYLTPDIRAPSIGTRKIPGTTPLRSRNEL</sequence>
<evidence type="ECO:0000313" key="3">
    <source>
        <dbReference type="Proteomes" id="UP001287356"/>
    </source>
</evidence>
<dbReference type="AlphaFoldDB" id="A0AAE0JV98"/>
<comment type="caution">
    <text evidence="2">The sequence shown here is derived from an EMBL/GenBank/DDBJ whole genome shotgun (WGS) entry which is preliminary data.</text>
</comment>
<gene>
    <name evidence="2" type="ORF">B0T24DRAFT_670436</name>
</gene>
<feature type="non-terminal residue" evidence="2">
    <location>
        <position position="1"/>
    </location>
</feature>
<dbReference type="Proteomes" id="UP001287356">
    <property type="component" value="Unassembled WGS sequence"/>
</dbReference>
<evidence type="ECO:0000313" key="2">
    <source>
        <dbReference type="EMBL" id="KAK3364928.1"/>
    </source>
</evidence>
<reference evidence="2" key="1">
    <citation type="journal article" date="2023" name="Mol. Phylogenet. Evol.">
        <title>Genome-scale phylogeny and comparative genomics of the fungal order Sordariales.</title>
        <authorList>
            <person name="Hensen N."/>
            <person name="Bonometti L."/>
            <person name="Westerberg I."/>
            <person name="Brannstrom I.O."/>
            <person name="Guillou S."/>
            <person name="Cros-Aarteil S."/>
            <person name="Calhoun S."/>
            <person name="Haridas S."/>
            <person name="Kuo A."/>
            <person name="Mondo S."/>
            <person name="Pangilinan J."/>
            <person name="Riley R."/>
            <person name="LaButti K."/>
            <person name="Andreopoulos B."/>
            <person name="Lipzen A."/>
            <person name="Chen C."/>
            <person name="Yan M."/>
            <person name="Daum C."/>
            <person name="Ng V."/>
            <person name="Clum A."/>
            <person name="Steindorff A."/>
            <person name="Ohm R.A."/>
            <person name="Martin F."/>
            <person name="Silar P."/>
            <person name="Natvig D.O."/>
            <person name="Lalanne C."/>
            <person name="Gautier V."/>
            <person name="Ament-Velasquez S.L."/>
            <person name="Kruys A."/>
            <person name="Hutchinson M.I."/>
            <person name="Powell A.J."/>
            <person name="Barry K."/>
            <person name="Miller A.N."/>
            <person name="Grigoriev I.V."/>
            <person name="Debuchy R."/>
            <person name="Gladieux P."/>
            <person name="Hiltunen Thoren M."/>
            <person name="Johannesson H."/>
        </authorList>
    </citation>
    <scope>NUCLEOTIDE SEQUENCE</scope>
    <source>
        <strain evidence="2">CBS 958.72</strain>
    </source>
</reference>